<reference evidence="1 2" key="1">
    <citation type="submission" date="2019-07" db="EMBL/GenBank/DDBJ databases">
        <authorList>
            <person name="Jastrzebski P J."/>
            <person name="Paukszto L."/>
            <person name="Jastrzebski P J."/>
        </authorList>
    </citation>
    <scope>NUCLEOTIDE SEQUENCE [LARGE SCALE GENOMIC DNA]</scope>
    <source>
        <strain evidence="1 2">WMS-il1</strain>
    </source>
</reference>
<sequence length="62" mass="6705">RFPLISSLPQHSPHSLLPASILVVASLNTFWSSQLLVFCPTVVVSSYSNNYELVTVAAIVSC</sequence>
<gene>
    <name evidence="1" type="ORF">WMSIL1_LOCUS6090</name>
</gene>
<evidence type="ECO:0000313" key="1">
    <source>
        <dbReference type="EMBL" id="VUZ46282.1"/>
    </source>
</evidence>
<keyword evidence="2" id="KW-1185">Reference proteome</keyword>
<evidence type="ECO:0000313" key="2">
    <source>
        <dbReference type="Proteomes" id="UP000321570"/>
    </source>
</evidence>
<dbReference type="Proteomes" id="UP000321570">
    <property type="component" value="Unassembled WGS sequence"/>
</dbReference>
<feature type="non-terminal residue" evidence="1">
    <location>
        <position position="1"/>
    </location>
</feature>
<protein>
    <submittedName>
        <fullName evidence="1">Uncharacterized protein</fullName>
    </submittedName>
</protein>
<dbReference type="EMBL" id="CABIJS010000210">
    <property type="protein sequence ID" value="VUZ46282.1"/>
    <property type="molecule type" value="Genomic_DNA"/>
</dbReference>
<organism evidence="1 2">
    <name type="scientific">Hymenolepis diminuta</name>
    <name type="common">Rat tapeworm</name>
    <dbReference type="NCBI Taxonomy" id="6216"/>
    <lineage>
        <taxon>Eukaryota</taxon>
        <taxon>Metazoa</taxon>
        <taxon>Spiralia</taxon>
        <taxon>Lophotrochozoa</taxon>
        <taxon>Platyhelminthes</taxon>
        <taxon>Cestoda</taxon>
        <taxon>Eucestoda</taxon>
        <taxon>Cyclophyllidea</taxon>
        <taxon>Hymenolepididae</taxon>
        <taxon>Hymenolepis</taxon>
    </lineage>
</organism>
<accession>A0A564YG61</accession>
<proteinExistence type="predicted"/>
<dbReference type="AlphaFoldDB" id="A0A564YG61"/>
<name>A0A564YG61_HYMDI</name>